<dbReference type="InterPro" id="IPR046347">
    <property type="entry name" value="bZIP_sf"/>
</dbReference>
<dbReference type="EMBL" id="WWBZ02000011">
    <property type="protein sequence ID" value="KAF4311217.1"/>
    <property type="molecule type" value="Genomic_DNA"/>
</dbReference>
<feature type="region of interest" description="Disordered" evidence="8">
    <location>
        <begin position="1"/>
        <end position="21"/>
    </location>
</feature>
<name>A0A8H4NDI4_9PEZI</name>
<comment type="subcellular location">
    <subcellularLocation>
        <location evidence="1">Nucleus</location>
    </subcellularLocation>
</comment>
<keyword evidence="4" id="KW-0238">DNA-binding</keyword>
<dbReference type="SUPFAM" id="SSF57959">
    <property type="entry name" value="Leucine zipper domain"/>
    <property type="match status" value="1"/>
</dbReference>
<sequence>MAHHHSMDFTTNNNTNVSRLSHDSKPASNFFDDNDFANDSLLDNQTTVMSPTTSAAGIFSPEASFFDNDFAAPAYLDRSANVSTNPFFQGNNNNPYMRQSQAQQMPAIYDQQQPVWPPMAEEDSRTPASNMFGQDYDSNYLAVGSTEPNAFSGLPMNVRPASVFQPTPSGNPPSPHSNKEWMAMAAQEMESRPINKRMRPNTPPARSFSPFPRRDGIRKKNARFEIPPERSLLNIDQLIAQSTNEEEIKELKQQKRLLRNRQAALDSRQRKKKHTEELEEEKKLWTERVVQLEEELQSMRLQCEAAMHEKEQWQRQQLEAQQIIDTLQWEKEEMVRTHTLETGELRKKVSILTEKLESQSSPAMAAVPSSTFTDFANDMDNLNMGGNEWDSYIYNDFCMEEANGQQPQQQPMETSLVVSRNKKDATEPEKPAASGLLLMLLLCGAFVASNSGSSAPAIPRMPEDVRAASASVLDSIFKDAGVEPSAQSAHNLLVNRVEALEPAPSGTAWPKSTLSGAEFASISHSTSNSHFDQLHTQLTQPSKEQEAEQVFSITPSQYNSLTSTDFGRRDEGTPPATPTSQHRRNLAETLATMREERKGETAAEVYTRSLLWDKIPTEVVREFKRMVEESGSLAGGSSPGSVKSEAANV</sequence>
<accession>A0A8H4NDI4</accession>
<comment type="similarity">
    <text evidence="2">Belongs to the bZIP family.</text>
</comment>
<feature type="region of interest" description="Disordered" evidence="8">
    <location>
        <begin position="553"/>
        <end position="582"/>
    </location>
</feature>
<dbReference type="InterPro" id="IPR004827">
    <property type="entry name" value="bZIP"/>
</dbReference>
<dbReference type="OrthoDB" id="644067at2759"/>
<dbReference type="Gene3D" id="1.20.5.170">
    <property type="match status" value="1"/>
</dbReference>
<dbReference type="SMART" id="SM00338">
    <property type="entry name" value="BRLZ"/>
    <property type="match status" value="1"/>
</dbReference>
<evidence type="ECO:0000256" key="3">
    <source>
        <dbReference type="ARBA" id="ARBA00023015"/>
    </source>
</evidence>
<dbReference type="Proteomes" id="UP000572817">
    <property type="component" value="Unassembled WGS sequence"/>
</dbReference>
<dbReference type="PANTHER" id="PTHR47416">
    <property type="entry name" value="BASIC-LEUCINE ZIPPER TRANSCRIPTION FACTOR F-RELATED"/>
    <property type="match status" value="1"/>
</dbReference>
<feature type="region of interest" description="Disordered" evidence="8">
    <location>
        <begin position="195"/>
        <end position="215"/>
    </location>
</feature>
<dbReference type="Pfam" id="PF03131">
    <property type="entry name" value="bZIP_Maf"/>
    <property type="match status" value="1"/>
</dbReference>
<feature type="coiled-coil region" evidence="7">
    <location>
        <begin position="241"/>
        <end position="316"/>
    </location>
</feature>
<protein>
    <submittedName>
        <fullName evidence="10">Basic-leucine zipper (BZIP) transcription factor</fullName>
    </submittedName>
</protein>
<keyword evidence="3" id="KW-0805">Transcription regulation</keyword>
<evidence type="ECO:0000256" key="2">
    <source>
        <dbReference type="ARBA" id="ARBA00007163"/>
    </source>
</evidence>
<evidence type="ECO:0000256" key="4">
    <source>
        <dbReference type="ARBA" id="ARBA00023125"/>
    </source>
</evidence>
<keyword evidence="5" id="KW-0804">Transcription</keyword>
<comment type="caution">
    <text evidence="10">The sequence shown here is derived from an EMBL/GenBank/DDBJ whole genome shotgun (WGS) entry which is preliminary data.</text>
</comment>
<dbReference type="AlphaFoldDB" id="A0A8H4NDI4"/>
<evidence type="ECO:0000256" key="1">
    <source>
        <dbReference type="ARBA" id="ARBA00004123"/>
    </source>
</evidence>
<evidence type="ECO:0000256" key="5">
    <source>
        <dbReference type="ARBA" id="ARBA00023163"/>
    </source>
</evidence>
<feature type="compositionally biased region" description="Polar residues" evidence="8">
    <location>
        <begin position="8"/>
        <end position="19"/>
    </location>
</feature>
<evidence type="ECO:0000313" key="10">
    <source>
        <dbReference type="EMBL" id="KAF4311217.1"/>
    </source>
</evidence>
<feature type="region of interest" description="Disordered" evidence="8">
    <location>
        <begin position="629"/>
        <end position="649"/>
    </location>
</feature>
<dbReference type="GO" id="GO:0005634">
    <property type="term" value="C:nucleus"/>
    <property type="evidence" value="ECO:0007669"/>
    <property type="project" value="UniProtKB-SubCell"/>
</dbReference>
<proteinExistence type="inferred from homology"/>
<dbReference type="GO" id="GO:0003677">
    <property type="term" value="F:DNA binding"/>
    <property type="evidence" value="ECO:0007669"/>
    <property type="project" value="UniProtKB-KW"/>
</dbReference>
<dbReference type="PROSITE" id="PS50217">
    <property type="entry name" value="BZIP"/>
    <property type="match status" value="1"/>
</dbReference>
<evidence type="ECO:0000256" key="8">
    <source>
        <dbReference type="SAM" id="MobiDB-lite"/>
    </source>
</evidence>
<dbReference type="InterPro" id="IPR004826">
    <property type="entry name" value="bZIP_Maf"/>
</dbReference>
<reference evidence="10" key="1">
    <citation type="submission" date="2020-04" db="EMBL/GenBank/DDBJ databases">
        <title>Genome Assembly and Annotation of Botryosphaeria dothidea sdau 11-99, a Latent Pathogen of Apple Fruit Ring Rot in China.</title>
        <authorList>
            <person name="Yu C."/>
            <person name="Diao Y."/>
            <person name="Lu Q."/>
            <person name="Zhao J."/>
            <person name="Cui S."/>
            <person name="Peng C."/>
            <person name="He B."/>
            <person name="Liu H."/>
        </authorList>
    </citation>
    <scope>NUCLEOTIDE SEQUENCE [LARGE SCALE GENOMIC DNA]</scope>
    <source>
        <strain evidence="10">Sdau11-99</strain>
    </source>
</reference>
<dbReference type="GO" id="GO:0003700">
    <property type="term" value="F:DNA-binding transcription factor activity"/>
    <property type="evidence" value="ECO:0007669"/>
    <property type="project" value="InterPro"/>
</dbReference>
<keyword evidence="7" id="KW-0175">Coiled coil</keyword>
<keyword evidence="11" id="KW-1185">Reference proteome</keyword>
<evidence type="ECO:0000313" key="11">
    <source>
        <dbReference type="Proteomes" id="UP000572817"/>
    </source>
</evidence>
<feature type="compositionally biased region" description="Polar residues" evidence="8">
    <location>
        <begin position="553"/>
        <end position="565"/>
    </location>
</feature>
<dbReference type="CDD" id="cd14686">
    <property type="entry name" value="bZIP"/>
    <property type="match status" value="1"/>
</dbReference>
<dbReference type="PANTHER" id="PTHR47416:SF8">
    <property type="entry name" value="BASIC-LEUCINE ZIPPER TRANSCRIPTION FACTOR E-RELATED"/>
    <property type="match status" value="1"/>
</dbReference>
<gene>
    <name evidence="10" type="ORF">GTA08_BOTSDO13393</name>
</gene>
<organism evidence="10 11">
    <name type="scientific">Botryosphaeria dothidea</name>
    <dbReference type="NCBI Taxonomy" id="55169"/>
    <lineage>
        <taxon>Eukaryota</taxon>
        <taxon>Fungi</taxon>
        <taxon>Dikarya</taxon>
        <taxon>Ascomycota</taxon>
        <taxon>Pezizomycotina</taxon>
        <taxon>Dothideomycetes</taxon>
        <taxon>Dothideomycetes incertae sedis</taxon>
        <taxon>Botryosphaeriales</taxon>
        <taxon>Botryosphaeriaceae</taxon>
        <taxon>Botryosphaeria</taxon>
    </lineage>
</organism>
<feature type="domain" description="BZIP" evidence="9">
    <location>
        <begin position="250"/>
        <end position="300"/>
    </location>
</feature>
<evidence type="ECO:0000256" key="6">
    <source>
        <dbReference type="ARBA" id="ARBA00023242"/>
    </source>
</evidence>
<evidence type="ECO:0000256" key="7">
    <source>
        <dbReference type="SAM" id="Coils"/>
    </source>
</evidence>
<evidence type="ECO:0000259" key="9">
    <source>
        <dbReference type="PROSITE" id="PS50217"/>
    </source>
</evidence>
<keyword evidence="6" id="KW-0539">Nucleus</keyword>